<dbReference type="NCBIfam" id="TIGR00231">
    <property type="entry name" value="small_GTP"/>
    <property type="match status" value="1"/>
</dbReference>
<dbReference type="Gene3D" id="2.40.30.10">
    <property type="entry name" value="Translation factors"/>
    <property type="match status" value="1"/>
</dbReference>
<keyword evidence="6" id="KW-0342">GTP-binding</keyword>
<dbReference type="Proteomes" id="UP000595437">
    <property type="component" value="Chromosome 4"/>
</dbReference>
<dbReference type="GO" id="GO:1990904">
    <property type="term" value="C:ribonucleoprotein complex"/>
    <property type="evidence" value="ECO:0007669"/>
    <property type="project" value="TreeGrafter"/>
</dbReference>
<dbReference type="InterPro" id="IPR000795">
    <property type="entry name" value="T_Tr_GTP-bd_dom"/>
</dbReference>
<accession>A0A7T8KCH9</accession>
<dbReference type="SUPFAM" id="SSF54211">
    <property type="entry name" value="Ribosomal protein S5 domain 2-like"/>
    <property type="match status" value="1"/>
</dbReference>
<dbReference type="GO" id="GO:0005525">
    <property type="term" value="F:GTP binding"/>
    <property type="evidence" value="ECO:0007669"/>
    <property type="project" value="UniProtKB-KW"/>
</dbReference>
<dbReference type="InterPro" id="IPR031157">
    <property type="entry name" value="G_TR_CS"/>
</dbReference>
<dbReference type="InterPro" id="IPR027417">
    <property type="entry name" value="P-loop_NTPase"/>
</dbReference>
<sequence length="925" mass="103932">MGTSFVRLTRLCPACLPPESPLCRPLFQSSTSIMVRAHPVPLDSDMSVNFTVAEIRKIMDKKHNIRNMSVIAHVDHGKSTLTDSLLSKAGIIASAKAGETRATDTRKDEQERCITIKSTAISMYFEMSEKDMTFIKQEKEKGEVGFLINLIDSPGHVDFSSEVTAALRVTDGALVVVDCVSGKKEALNVPRRPTCLLARERKKSMNEMILPSNYLFSVCVQTETVLRQAIAERIKPILFMNKMDRALLELQLDQEDLYQTFQRVVENVNVIIATYCDDEGPMGVVRVDPTDGSVGFGSGLHGWAFSLKQFSEMYAAKFGVDVDKLMKKLWGENFFNPKTKKWSKNKAEDNKRSFNMYVLDPIYKVFDAIMNFKKEETEKLLEKLEIKSKLTHEELQQEGKPLMKAVMRNWLPAGETMFLMIVVHLPSPVTAQKYRSEMLYEGPLDDAACTAMKNCDPNGPLMMYVSKMVPTTDKGRFYAFGRVFSGRIGTGMKCRIMGPNYTPGKKEDLYEKPIQRSILMMGRYIEPIEDVPCGNICGLVGVDQFLVKTGTITTFKEAHNLKVMKFSVSPVVRVAVEPKNPSDLPKLVEGLKRLAKSDPMVQCMTEESGEHIIAGAGELHLEICLKDLEEDHAQIPLKKSDPVVSYRETVSEESSQMCLSKSPNKHNRLFMRAVPMPDGLSEDVDKGDVSPKDDFKIRARYLTDKYEYDITEARKIWCFGPDTNGPNLLMDCTKGVQYLNEIKDSVVAGFQWASKEGILCDENMRGVRFNIYDVTLHTDAIHRGGGQIIPTARRVLYACVLTASPRLMEPVYLVEIQCPENAVGGIYGVLNRRRGHVFEEAQVVGTPMFHVKAYLPVNESFGFTADLRSNTGGQAFPQCVFDHWQTMQGDPLDGASKAYTVMQDTKKRKGLKEAMPDLSNYLDKL</sequence>
<dbReference type="InterPro" id="IPR005225">
    <property type="entry name" value="Small_GTP-bd"/>
</dbReference>
<keyword evidence="3" id="KW-0547">Nucleotide-binding</keyword>
<dbReference type="AlphaFoldDB" id="A0A7T8KCH9"/>
<dbReference type="CDD" id="cd03700">
    <property type="entry name" value="EF2_snRNP_like_II"/>
    <property type="match status" value="1"/>
</dbReference>
<feature type="domain" description="Tr-type G" evidence="7">
    <location>
        <begin position="63"/>
        <end position="429"/>
    </location>
</feature>
<dbReference type="InterPro" id="IPR020568">
    <property type="entry name" value="Ribosomal_Su5_D2-typ_SF"/>
</dbReference>
<dbReference type="InterPro" id="IPR004161">
    <property type="entry name" value="EFTu-like_2"/>
</dbReference>
<keyword evidence="2" id="KW-0963">Cytoplasm</keyword>
<evidence type="ECO:0000256" key="6">
    <source>
        <dbReference type="ARBA" id="ARBA00023134"/>
    </source>
</evidence>
<dbReference type="PROSITE" id="PS00301">
    <property type="entry name" value="G_TR_1"/>
    <property type="match status" value="1"/>
</dbReference>
<dbReference type="GO" id="GO:0005829">
    <property type="term" value="C:cytosol"/>
    <property type="evidence" value="ECO:0007669"/>
    <property type="project" value="TreeGrafter"/>
</dbReference>
<keyword evidence="9" id="KW-1185">Reference proteome</keyword>
<dbReference type="InterPro" id="IPR014721">
    <property type="entry name" value="Ribsml_uS5_D2-typ_fold_subgr"/>
</dbReference>
<dbReference type="InterPro" id="IPR041095">
    <property type="entry name" value="EFG_II"/>
</dbReference>
<dbReference type="FunFam" id="3.40.50.300:FF:004792">
    <property type="entry name" value="Predicted protein"/>
    <property type="match status" value="1"/>
</dbReference>
<dbReference type="CDD" id="cd01681">
    <property type="entry name" value="aeEF2_snRNP_like_IV"/>
    <property type="match status" value="1"/>
</dbReference>
<dbReference type="Pfam" id="PF00679">
    <property type="entry name" value="EFG_C"/>
    <property type="match status" value="1"/>
</dbReference>
<dbReference type="FunFam" id="3.30.230.10:FF:000006">
    <property type="entry name" value="Translation elongation factor 2"/>
    <property type="match status" value="1"/>
</dbReference>
<dbReference type="PANTHER" id="PTHR42908">
    <property type="entry name" value="TRANSLATION ELONGATION FACTOR-RELATED"/>
    <property type="match status" value="1"/>
</dbReference>
<dbReference type="SUPFAM" id="SSF50447">
    <property type="entry name" value="Translation proteins"/>
    <property type="match status" value="1"/>
</dbReference>
<evidence type="ECO:0000313" key="9">
    <source>
        <dbReference type="Proteomes" id="UP000595437"/>
    </source>
</evidence>
<dbReference type="EMBL" id="CP045893">
    <property type="protein sequence ID" value="QQP53382.1"/>
    <property type="molecule type" value="Genomic_DNA"/>
</dbReference>
<dbReference type="InterPro" id="IPR009000">
    <property type="entry name" value="Transl_B-barrel_sf"/>
</dbReference>
<protein>
    <recommendedName>
        <fullName evidence="7">Tr-type G domain-containing protein</fullName>
    </recommendedName>
</protein>
<dbReference type="Gene3D" id="3.30.70.870">
    <property type="entry name" value="Elongation Factor G (Translational Gtpase), domain 3"/>
    <property type="match status" value="1"/>
</dbReference>
<dbReference type="CDD" id="cd04096">
    <property type="entry name" value="eEF2_snRNP_like_C"/>
    <property type="match status" value="1"/>
</dbReference>
<reference evidence="9" key="1">
    <citation type="submission" date="2021-01" db="EMBL/GenBank/DDBJ databases">
        <title>Caligus Genome Assembly.</title>
        <authorList>
            <person name="Gallardo-Escarate C."/>
        </authorList>
    </citation>
    <scope>NUCLEOTIDE SEQUENCE [LARGE SCALE GENOMIC DNA]</scope>
</reference>
<evidence type="ECO:0000256" key="4">
    <source>
        <dbReference type="ARBA" id="ARBA00022768"/>
    </source>
</evidence>
<gene>
    <name evidence="8" type="ORF">FKW44_005849</name>
</gene>
<dbReference type="FunFam" id="3.30.70.240:FF:000003">
    <property type="entry name" value="Translation elongation factor 2"/>
    <property type="match status" value="1"/>
</dbReference>
<evidence type="ECO:0000259" key="7">
    <source>
        <dbReference type="PROSITE" id="PS51722"/>
    </source>
</evidence>
<dbReference type="SUPFAM" id="SSF54980">
    <property type="entry name" value="EF-G C-terminal domain-like"/>
    <property type="match status" value="2"/>
</dbReference>
<evidence type="ECO:0000256" key="1">
    <source>
        <dbReference type="ARBA" id="ARBA00004496"/>
    </source>
</evidence>
<dbReference type="InterPro" id="IPR005517">
    <property type="entry name" value="Transl_elong_EFG/EF2_IV"/>
</dbReference>
<dbReference type="Pfam" id="PF03144">
    <property type="entry name" value="GTP_EFTU_D2"/>
    <property type="match status" value="1"/>
</dbReference>
<dbReference type="Pfam" id="PF00009">
    <property type="entry name" value="GTP_EFTU"/>
    <property type="match status" value="1"/>
</dbReference>
<evidence type="ECO:0000256" key="5">
    <source>
        <dbReference type="ARBA" id="ARBA00022917"/>
    </source>
</evidence>
<dbReference type="PANTHER" id="PTHR42908:SF10">
    <property type="entry name" value="EUKARYOTIC TRANSLATION ELONGATION FACTOR 2"/>
    <property type="match status" value="1"/>
</dbReference>
<dbReference type="SMART" id="SM00838">
    <property type="entry name" value="EFG_C"/>
    <property type="match status" value="1"/>
</dbReference>
<dbReference type="Pfam" id="PF03764">
    <property type="entry name" value="EFG_IV"/>
    <property type="match status" value="1"/>
</dbReference>
<dbReference type="SUPFAM" id="SSF52540">
    <property type="entry name" value="P-loop containing nucleoside triphosphate hydrolases"/>
    <property type="match status" value="1"/>
</dbReference>
<evidence type="ECO:0000256" key="3">
    <source>
        <dbReference type="ARBA" id="ARBA00022741"/>
    </source>
</evidence>
<dbReference type="PRINTS" id="PR00315">
    <property type="entry name" value="ELONGATNFCT"/>
</dbReference>
<dbReference type="CDD" id="cd16261">
    <property type="entry name" value="EF2_snRNP_III"/>
    <property type="match status" value="1"/>
</dbReference>
<comment type="subcellular location">
    <subcellularLocation>
        <location evidence="1">Cytoplasm</location>
    </subcellularLocation>
</comment>
<organism evidence="8 9">
    <name type="scientific">Caligus rogercresseyi</name>
    <name type="common">Sea louse</name>
    <dbReference type="NCBI Taxonomy" id="217165"/>
    <lineage>
        <taxon>Eukaryota</taxon>
        <taxon>Metazoa</taxon>
        <taxon>Ecdysozoa</taxon>
        <taxon>Arthropoda</taxon>
        <taxon>Crustacea</taxon>
        <taxon>Multicrustacea</taxon>
        <taxon>Hexanauplia</taxon>
        <taxon>Copepoda</taxon>
        <taxon>Siphonostomatoida</taxon>
        <taxon>Caligidae</taxon>
        <taxon>Caligus</taxon>
    </lineage>
</organism>
<dbReference type="Gene3D" id="3.40.50.300">
    <property type="entry name" value="P-loop containing nucleotide triphosphate hydrolases"/>
    <property type="match status" value="1"/>
</dbReference>
<dbReference type="Pfam" id="PF14492">
    <property type="entry name" value="EFG_III"/>
    <property type="match status" value="1"/>
</dbReference>
<proteinExistence type="predicted"/>
<dbReference type="CDD" id="cd01885">
    <property type="entry name" value="EF2"/>
    <property type="match status" value="1"/>
</dbReference>
<dbReference type="InterPro" id="IPR035647">
    <property type="entry name" value="EFG_III/V"/>
</dbReference>
<dbReference type="Gene3D" id="3.30.70.240">
    <property type="match status" value="1"/>
</dbReference>
<dbReference type="SMART" id="SM00889">
    <property type="entry name" value="EFG_IV"/>
    <property type="match status" value="1"/>
</dbReference>
<keyword evidence="5" id="KW-0648">Protein biosynthesis</keyword>
<evidence type="ECO:0000256" key="2">
    <source>
        <dbReference type="ARBA" id="ARBA00022490"/>
    </source>
</evidence>
<dbReference type="GO" id="GO:0003924">
    <property type="term" value="F:GTPase activity"/>
    <property type="evidence" value="ECO:0007669"/>
    <property type="project" value="InterPro"/>
</dbReference>
<evidence type="ECO:0000313" key="8">
    <source>
        <dbReference type="EMBL" id="QQP53382.1"/>
    </source>
</evidence>
<name>A0A7T8KCH9_CALRO</name>
<dbReference type="GO" id="GO:0043022">
    <property type="term" value="F:ribosome binding"/>
    <property type="evidence" value="ECO:0007669"/>
    <property type="project" value="TreeGrafter"/>
</dbReference>
<dbReference type="Gene3D" id="3.30.230.10">
    <property type="match status" value="1"/>
</dbReference>
<dbReference type="InterPro" id="IPR000640">
    <property type="entry name" value="EFG_V-like"/>
</dbReference>
<dbReference type="OrthoDB" id="364892at2759"/>
<dbReference type="FunFam" id="2.40.30.10:FF:000010">
    <property type="entry name" value="Translation elongation factor 2"/>
    <property type="match status" value="1"/>
</dbReference>
<dbReference type="FunFam" id="3.30.70.870:FF:000002">
    <property type="entry name" value="Translation elongation factor 2"/>
    <property type="match status" value="1"/>
</dbReference>
<dbReference type="PROSITE" id="PS51722">
    <property type="entry name" value="G_TR_2"/>
    <property type="match status" value="1"/>
</dbReference>
<dbReference type="GO" id="GO:0003746">
    <property type="term" value="F:translation elongation factor activity"/>
    <property type="evidence" value="ECO:0007669"/>
    <property type="project" value="UniProtKB-KW"/>
</dbReference>
<keyword evidence="4" id="KW-0251">Elongation factor</keyword>